<evidence type="ECO:0000313" key="1">
    <source>
        <dbReference type="EMBL" id="GIY41658.1"/>
    </source>
</evidence>
<comment type="caution">
    <text evidence="1">The sequence shown here is derived from an EMBL/GenBank/DDBJ whole genome shotgun (WGS) entry which is preliminary data.</text>
</comment>
<gene>
    <name evidence="1" type="ORF">CDAR_40711</name>
</gene>
<dbReference type="AlphaFoldDB" id="A0AAV4TCE5"/>
<protein>
    <submittedName>
        <fullName evidence="1">Uncharacterized protein</fullName>
    </submittedName>
</protein>
<sequence length="102" mass="11779">MKIESKSNQIGVVTLGNDLFPLGRRRVDENHHRANENLLQKVYQDLISEDMKIESKSNQVGVVTLGNDLFPLGRRRVDENHHRANVERRFDSIQGVVLFKEL</sequence>
<name>A0AAV4TCE5_9ARAC</name>
<accession>A0AAV4TCE5</accession>
<dbReference type="Proteomes" id="UP001054837">
    <property type="component" value="Unassembled WGS sequence"/>
</dbReference>
<evidence type="ECO:0000313" key="2">
    <source>
        <dbReference type="Proteomes" id="UP001054837"/>
    </source>
</evidence>
<reference evidence="1 2" key="1">
    <citation type="submission" date="2021-06" db="EMBL/GenBank/DDBJ databases">
        <title>Caerostris darwini draft genome.</title>
        <authorList>
            <person name="Kono N."/>
            <person name="Arakawa K."/>
        </authorList>
    </citation>
    <scope>NUCLEOTIDE SEQUENCE [LARGE SCALE GENOMIC DNA]</scope>
</reference>
<proteinExistence type="predicted"/>
<keyword evidence="2" id="KW-1185">Reference proteome</keyword>
<organism evidence="1 2">
    <name type="scientific">Caerostris darwini</name>
    <dbReference type="NCBI Taxonomy" id="1538125"/>
    <lineage>
        <taxon>Eukaryota</taxon>
        <taxon>Metazoa</taxon>
        <taxon>Ecdysozoa</taxon>
        <taxon>Arthropoda</taxon>
        <taxon>Chelicerata</taxon>
        <taxon>Arachnida</taxon>
        <taxon>Araneae</taxon>
        <taxon>Araneomorphae</taxon>
        <taxon>Entelegynae</taxon>
        <taxon>Araneoidea</taxon>
        <taxon>Araneidae</taxon>
        <taxon>Caerostris</taxon>
    </lineage>
</organism>
<dbReference type="EMBL" id="BPLQ01009093">
    <property type="protein sequence ID" value="GIY41658.1"/>
    <property type="molecule type" value="Genomic_DNA"/>
</dbReference>